<dbReference type="EC" id="3.1.22.-" evidence="16"/>
<dbReference type="Pfam" id="PF21136">
    <property type="entry name" value="WHD_MUS81"/>
    <property type="match status" value="1"/>
</dbReference>
<accession>A0AA91PY61</accession>
<evidence type="ECO:0000313" key="19">
    <source>
        <dbReference type="Proteomes" id="UP000195602"/>
    </source>
</evidence>
<dbReference type="EMBL" id="LYUB02000013">
    <property type="protein sequence ID" value="OVF07332.1"/>
    <property type="molecule type" value="Genomic_DNA"/>
</dbReference>
<evidence type="ECO:0000256" key="14">
    <source>
        <dbReference type="ARBA" id="ARBA00023254"/>
    </source>
</evidence>
<keyword evidence="10 16" id="KW-0460">Magnesium</keyword>
<dbReference type="Pfam" id="PF02732">
    <property type="entry name" value="ERCC4"/>
    <property type="match status" value="1"/>
</dbReference>
<dbReference type="GO" id="GO:0006308">
    <property type="term" value="P:DNA catabolic process"/>
    <property type="evidence" value="ECO:0007669"/>
    <property type="project" value="UniProtKB-UniRule"/>
</dbReference>
<evidence type="ECO:0000313" key="18">
    <source>
        <dbReference type="EMBL" id="OVF07332.1"/>
    </source>
</evidence>
<comment type="subunit">
    <text evidence="16">Interacts with EME1.</text>
</comment>
<keyword evidence="7 16" id="KW-0255">Endonuclease</keyword>
<comment type="caution">
    <text evidence="18">The sequence shown here is derived from an EMBL/GenBank/DDBJ whole genome shotgun (WGS) entry which is preliminary data.</text>
</comment>
<dbReference type="InterPro" id="IPR042530">
    <property type="entry name" value="EME1/EME2_C"/>
</dbReference>
<protein>
    <recommendedName>
        <fullName evidence="4 16">Crossover junction endonuclease MUS81</fullName>
        <ecNumber evidence="16">3.1.22.-</ecNumber>
    </recommendedName>
</protein>
<dbReference type="GO" id="GO:0048476">
    <property type="term" value="C:Holliday junction resolvase complex"/>
    <property type="evidence" value="ECO:0007669"/>
    <property type="project" value="UniProtKB-UniRule"/>
</dbReference>
<dbReference type="InterPro" id="IPR036388">
    <property type="entry name" value="WH-like_DNA-bd_sf"/>
</dbReference>
<dbReference type="Gene3D" id="1.10.150.110">
    <property type="entry name" value="DNA polymerase beta, N-terminal domain-like"/>
    <property type="match status" value="1"/>
</dbReference>
<evidence type="ECO:0000256" key="5">
    <source>
        <dbReference type="ARBA" id="ARBA00022722"/>
    </source>
</evidence>
<dbReference type="KEGG" id="clus:A9F13_13g00275"/>
<feature type="domain" description="ERCC4" evidence="17">
    <location>
        <begin position="275"/>
        <end position="372"/>
    </location>
</feature>
<evidence type="ECO:0000256" key="4">
    <source>
        <dbReference type="ARBA" id="ARBA00017114"/>
    </source>
</evidence>
<evidence type="ECO:0000256" key="7">
    <source>
        <dbReference type="ARBA" id="ARBA00022759"/>
    </source>
</evidence>
<evidence type="ECO:0000256" key="8">
    <source>
        <dbReference type="ARBA" id="ARBA00022763"/>
    </source>
</evidence>
<evidence type="ECO:0000256" key="6">
    <source>
        <dbReference type="ARBA" id="ARBA00022723"/>
    </source>
</evidence>
<dbReference type="SMART" id="SM00891">
    <property type="entry name" value="ERCC4"/>
    <property type="match status" value="1"/>
</dbReference>
<evidence type="ECO:0000259" key="17">
    <source>
        <dbReference type="SMART" id="SM00891"/>
    </source>
</evidence>
<dbReference type="InterPro" id="IPR027421">
    <property type="entry name" value="DNA_pol_lamdba_lyase_dom_sf"/>
</dbReference>
<dbReference type="GO" id="GO:0000727">
    <property type="term" value="P:double-strand break repair via break-induced replication"/>
    <property type="evidence" value="ECO:0007669"/>
    <property type="project" value="UniProtKB-UniRule"/>
</dbReference>
<comment type="subcellular location">
    <subcellularLocation>
        <location evidence="2 16">Nucleus</location>
    </subcellularLocation>
</comment>
<dbReference type="CDD" id="cd20074">
    <property type="entry name" value="XPF_nuclease_Mus81"/>
    <property type="match status" value="1"/>
</dbReference>
<dbReference type="GO" id="GO:0048257">
    <property type="term" value="F:3'-flap endonuclease activity"/>
    <property type="evidence" value="ECO:0007669"/>
    <property type="project" value="TreeGrafter"/>
</dbReference>
<evidence type="ECO:0000256" key="3">
    <source>
        <dbReference type="ARBA" id="ARBA00010015"/>
    </source>
</evidence>
<dbReference type="Gene3D" id="1.10.10.10">
    <property type="entry name" value="Winged helix-like DNA-binding domain superfamily/Winged helix DNA-binding domain"/>
    <property type="match status" value="1"/>
</dbReference>
<keyword evidence="8 16" id="KW-0227">DNA damage</keyword>
<dbReference type="GO" id="GO:0003677">
    <property type="term" value="F:DNA binding"/>
    <property type="evidence" value="ECO:0007669"/>
    <property type="project" value="UniProtKB-UniRule"/>
</dbReference>
<keyword evidence="5 16" id="KW-0540">Nuclease</keyword>
<dbReference type="InterPro" id="IPR047417">
    <property type="entry name" value="WHD_MUS81"/>
</dbReference>
<reference evidence="18 19" key="1">
    <citation type="submission" date="2017-04" db="EMBL/GenBank/DDBJ databases">
        <title>Draft genome of the yeast Clavispora lusitaniae type strain CBS 6936.</title>
        <authorList>
            <person name="Durrens P."/>
            <person name="Klopp C."/>
            <person name="Biteau N."/>
            <person name="Fitton-Ouhabi V."/>
            <person name="Dementhon K."/>
            <person name="Accoceberry I."/>
            <person name="Sherman D.J."/>
            <person name="Noel T."/>
        </authorList>
    </citation>
    <scope>NUCLEOTIDE SEQUENCE [LARGE SCALE GENOMIC DNA]</scope>
    <source>
        <strain evidence="18 19">CBS 6936</strain>
    </source>
</reference>
<evidence type="ECO:0000256" key="11">
    <source>
        <dbReference type="ARBA" id="ARBA00023172"/>
    </source>
</evidence>
<dbReference type="InterPro" id="IPR011335">
    <property type="entry name" value="Restrct_endonuc-II-like"/>
</dbReference>
<keyword evidence="9 16" id="KW-0378">Hydrolase</keyword>
<evidence type="ECO:0000256" key="9">
    <source>
        <dbReference type="ARBA" id="ARBA00022801"/>
    </source>
</evidence>
<dbReference type="PANTHER" id="PTHR13451:SF0">
    <property type="entry name" value="CROSSOVER JUNCTION ENDONUCLEASE MUS81"/>
    <property type="match status" value="1"/>
</dbReference>
<dbReference type="InterPro" id="IPR047416">
    <property type="entry name" value="XPF_nuclease_Mus81"/>
</dbReference>
<dbReference type="SUPFAM" id="SSF47802">
    <property type="entry name" value="DNA polymerase beta, N-terminal domain-like"/>
    <property type="match status" value="1"/>
</dbReference>
<dbReference type="InterPro" id="IPR006166">
    <property type="entry name" value="ERCC4_domain"/>
</dbReference>
<evidence type="ECO:0000256" key="2">
    <source>
        <dbReference type="ARBA" id="ARBA00004123"/>
    </source>
</evidence>
<evidence type="ECO:0000256" key="15">
    <source>
        <dbReference type="ARBA" id="ARBA00058015"/>
    </source>
</evidence>
<comment type="similarity">
    <text evidence="3 16">Belongs to the XPF family.</text>
</comment>
<dbReference type="PANTHER" id="PTHR13451">
    <property type="entry name" value="CLASS II CROSSOVER JUNCTION ENDONUCLEASE MUS81"/>
    <property type="match status" value="1"/>
</dbReference>
<dbReference type="Gene3D" id="3.40.50.10130">
    <property type="match status" value="1"/>
</dbReference>
<dbReference type="GO" id="GO:0031573">
    <property type="term" value="P:mitotic intra-S DNA damage checkpoint signaling"/>
    <property type="evidence" value="ECO:0007669"/>
    <property type="project" value="TreeGrafter"/>
</dbReference>
<dbReference type="AlphaFoldDB" id="A0AA91PY61"/>
<sequence>MSDLNLNALFEEWLETKTNELIKKGSKLSHTYGKALQKIRSHQEPIVTSKQLRSIQFVGEKIFSLLCSMLKKYCIENDLSIPSGFSNHIIAGEGGKRNQELDDDNQKKKRRVTNWVPKRRSGSWAILVSLHINDKSGKGLSKDDIISGAGIYCDSSFTSNPSARDFYSAWDGIKTLLKRELVECIGRAPKMYFLTESGKKMAQLIIEQEGIESAPIDEVDFSFDNGIRISSDSPCMGSEGLFVSDSIVEKGHDAANKTFNGISYDIWVPGDFDIVLLVDNREIRSQNERDFFQRRITEKDVECDVRSLSVGDILWVAKHKTTGKEVALNYVCERKRLDDLAMSIRDGRFSEQKNRLRKSGINNVYYLVEEGGMADTERIMEMRKSIETSISMVITVSNLFLHRFRRTDDTIDWLLTMSNILKEKYSQKRLIVIKPRTIHSQEEYLHMLQEFREKFDNKEQAYECVHMLPVYQATLAKSNMRTVKEMFILMLMSVKGISLEKAVVIQSHFGTPKKLIDYYSIENRSLSESEKGLLISKLFQSQIGSKKINKAASIALYESWGKL</sequence>
<evidence type="ECO:0000256" key="16">
    <source>
        <dbReference type="RuleBase" id="RU369042"/>
    </source>
</evidence>
<keyword evidence="11 16" id="KW-0233">DNA recombination</keyword>
<keyword evidence="13 16" id="KW-0539">Nucleus</keyword>
<keyword evidence="12 16" id="KW-0234">DNA repair</keyword>
<evidence type="ECO:0000256" key="1">
    <source>
        <dbReference type="ARBA" id="ARBA00001946"/>
    </source>
</evidence>
<dbReference type="SUPFAM" id="SSF52980">
    <property type="entry name" value="Restriction endonuclease-like"/>
    <property type="match status" value="1"/>
</dbReference>
<keyword evidence="14" id="KW-0469">Meiosis</keyword>
<keyword evidence="6 16" id="KW-0479">Metal-binding</keyword>
<dbReference type="GO" id="GO:0000712">
    <property type="term" value="P:resolution of meiotic recombination intermediates"/>
    <property type="evidence" value="ECO:0007669"/>
    <property type="project" value="TreeGrafter"/>
</dbReference>
<dbReference type="GO" id="GO:0008821">
    <property type="term" value="F:crossover junction DNA endonuclease activity"/>
    <property type="evidence" value="ECO:0007669"/>
    <property type="project" value="UniProtKB-UniRule"/>
</dbReference>
<comment type="cofactor">
    <cofactor evidence="1 16">
        <name>Mg(2+)</name>
        <dbReference type="ChEBI" id="CHEBI:18420"/>
    </cofactor>
</comment>
<evidence type="ECO:0000256" key="10">
    <source>
        <dbReference type="ARBA" id="ARBA00022842"/>
    </source>
</evidence>
<dbReference type="Gene3D" id="1.10.150.670">
    <property type="entry name" value="Crossover junction endonuclease EME1, DNA-binding domain"/>
    <property type="match status" value="1"/>
</dbReference>
<dbReference type="FunFam" id="3.40.50.10130:FF:000005">
    <property type="entry name" value="crossover junction endonuclease MUS81 isoform X1"/>
    <property type="match status" value="1"/>
</dbReference>
<dbReference type="FunFam" id="1.10.10.10:FF:000307">
    <property type="entry name" value="Crossover junction endonuclease MUS81"/>
    <property type="match status" value="1"/>
</dbReference>
<evidence type="ECO:0000256" key="13">
    <source>
        <dbReference type="ARBA" id="ARBA00023242"/>
    </source>
</evidence>
<dbReference type="Pfam" id="PF14716">
    <property type="entry name" value="HHH_8"/>
    <property type="match status" value="1"/>
</dbReference>
<organism evidence="18 19">
    <name type="scientific">Clavispora lusitaniae</name>
    <name type="common">Candida lusitaniae</name>
    <dbReference type="NCBI Taxonomy" id="36911"/>
    <lineage>
        <taxon>Eukaryota</taxon>
        <taxon>Fungi</taxon>
        <taxon>Dikarya</taxon>
        <taxon>Ascomycota</taxon>
        <taxon>Saccharomycotina</taxon>
        <taxon>Pichiomycetes</taxon>
        <taxon>Metschnikowiaceae</taxon>
        <taxon>Clavispora</taxon>
    </lineage>
</organism>
<dbReference type="InterPro" id="IPR033309">
    <property type="entry name" value="Mus81"/>
</dbReference>
<dbReference type="Proteomes" id="UP000195602">
    <property type="component" value="Unassembled WGS sequence"/>
</dbReference>
<dbReference type="InterPro" id="IPR010996">
    <property type="entry name" value="HHH_MUS81"/>
</dbReference>
<dbReference type="GO" id="GO:0005634">
    <property type="term" value="C:nucleus"/>
    <property type="evidence" value="ECO:0007669"/>
    <property type="project" value="UniProtKB-SubCell"/>
</dbReference>
<proteinExistence type="inferred from homology"/>
<dbReference type="CDD" id="cd21036">
    <property type="entry name" value="WH_MUS81"/>
    <property type="match status" value="1"/>
</dbReference>
<name>A0AA91PY61_CLALS</name>
<comment type="function">
    <text evidence="15 16">Interacts with EME1 to form a DNA structure-specific endonuclease with substrate preference for branched DNA structures with a 5'-end at the branch nick. Typical substrates include 3'-flap structures, D-loops, replication forks and nicked Holliday junctions. May be required in mitosis for the processing of stalled or collapsed replication fork intermediates. May be required in meiosis for the repair of meiosis-specific double strand breaks subsequent to single-end invasion (SEI).</text>
</comment>
<dbReference type="GO" id="GO:0046872">
    <property type="term" value="F:metal ion binding"/>
    <property type="evidence" value="ECO:0007669"/>
    <property type="project" value="UniProtKB-UniRule"/>
</dbReference>
<evidence type="ECO:0000256" key="12">
    <source>
        <dbReference type="ARBA" id="ARBA00023204"/>
    </source>
</evidence>
<gene>
    <name evidence="18" type="ORF">A9F13_13g00275</name>
</gene>